<proteinExistence type="inferred from homology"/>
<dbReference type="OrthoDB" id="1077582at2759"/>
<dbReference type="InterPro" id="IPR044851">
    <property type="entry name" value="Wax_synthase"/>
</dbReference>
<evidence type="ECO:0000256" key="8">
    <source>
        <dbReference type="SAM" id="Phobius"/>
    </source>
</evidence>
<evidence type="ECO:0000256" key="3">
    <source>
        <dbReference type="ARBA" id="ARBA00007282"/>
    </source>
</evidence>
<accession>A0A6A4I4G1</accession>
<evidence type="ECO:0000256" key="2">
    <source>
        <dbReference type="ARBA" id="ARBA00005179"/>
    </source>
</evidence>
<feature type="transmembrane region" description="Helical" evidence="8">
    <location>
        <begin position="39"/>
        <end position="61"/>
    </location>
</feature>
<evidence type="ECO:0000256" key="4">
    <source>
        <dbReference type="ARBA" id="ARBA00022679"/>
    </source>
</evidence>
<evidence type="ECO:0000256" key="5">
    <source>
        <dbReference type="ARBA" id="ARBA00022692"/>
    </source>
</evidence>
<dbReference type="PANTHER" id="PTHR31595:SF57">
    <property type="entry name" value="OS04G0481900 PROTEIN"/>
    <property type="match status" value="1"/>
</dbReference>
<evidence type="ECO:0000313" key="10">
    <source>
        <dbReference type="EMBL" id="KAE9403665.1"/>
    </source>
</evidence>
<name>A0A6A4I4G1_9AGAR</name>
<dbReference type="AlphaFoldDB" id="A0A6A4I4G1"/>
<feature type="transmembrane region" description="Helical" evidence="8">
    <location>
        <begin position="12"/>
        <end position="32"/>
    </location>
</feature>
<protein>
    <recommendedName>
        <fullName evidence="9">Wax synthase domain-containing protein</fullName>
    </recommendedName>
</protein>
<evidence type="ECO:0000313" key="11">
    <source>
        <dbReference type="Proteomes" id="UP000799118"/>
    </source>
</evidence>
<keyword evidence="7 8" id="KW-0472">Membrane</keyword>
<feature type="transmembrane region" description="Helical" evidence="8">
    <location>
        <begin position="270"/>
        <end position="287"/>
    </location>
</feature>
<keyword evidence="5 8" id="KW-0812">Transmembrane</keyword>
<sequence length="397" mass="43984">MSRADLCISSFFFVFLPPLVGYFCLAALVCLPGTNTARIGLLPLVLFFSYLAATTLDLSFANERTVYFNKGLVLAMTALGFRVIIWASSKAPYKRLSRRGVDSEETSPGSPLASNDWKQLSLDAFDLAFNLRGIGWDWSQSIHVPLETRPTSTKIAFVSWTLASLCLHLPILDLLHYTVQRFGPGTFGTVIGGSIFDESLPPLIRYSRSTLITFLSGLVVYCAIQIVYDISTIFGIVVLRQLPTQWPPVFDEPWKATSLSEFWAKRWHTLFRQLFVGIGGGPGYALFGRIGGVLGAFFVSGLLHYIGLFGLGNGSDVLGMIGFFVFNGCGIILEAFWKRHTGHRVGGWLGRIWTYVWLLLWANFLVDGWAQKGLIGALFFPDAQRLPVKIFGPLPSS</sequence>
<dbReference type="GO" id="GO:0008374">
    <property type="term" value="F:O-acyltransferase activity"/>
    <property type="evidence" value="ECO:0007669"/>
    <property type="project" value="InterPro"/>
</dbReference>
<feature type="domain" description="Wax synthase" evidence="9">
    <location>
        <begin position="246"/>
        <end position="325"/>
    </location>
</feature>
<dbReference type="GO" id="GO:0016020">
    <property type="term" value="C:membrane"/>
    <property type="evidence" value="ECO:0007669"/>
    <property type="project" value="UniProtKB-SubCell"/>
</dbReference>
<feature type="transmembrane region" description="Helical" evidence="8">
    <location>
        <begin position="211"/>
        <end position="239"/>
    </location>
</feature>
<feature type="transmembrane region" description="Helical" evidence="8">
    <location>
        <begin position="348"/>
        <end position="366"/>
    </location>
</feature>
<dbReference type="Proteomes" id="UP000799118">
    <property type="component" value="Unassembled WGS sequence"/>
</dbReference>
<dbReference type="EMBL" id="ML769423">
    <property type="protein sequence ID" value="KAE9403665.1"/>
    <property type="molecule type" value="Genomic_DNA"/>
</dbReference>
<evidence type="ECO:0000256" key="7">
    <source>
        <dbReference type="ARBA" id="ARBA00023136"/>
    </source>
</evidence>
<dbReference type="GO" id="GO:0006629">
    <property type="term" value="P:lipid metabolic process"/>
    <property type="evidence" value="ECO:0007669"/>
    <property type="project" value="InterPro"/>
</dbReference>
<dbReference type="PANTHER" id="PTHR31595">
    <property type="entry name" value="LONG-CHAIN-ALCOHOL O-FATTY-ACYLTRANSFERASE 3-RELATED"/>
    <property type="match status" value="1"/>
</dbReference>
<dbReference type="InterPro" id="IPR032805">
    <property type="entry name" value="Wax_synthase_dom"/>
</dbReference>
<evidence type="ECO:0000259" key="9">
    <source>
        <dbReference type="Pfam" id="PF13813"/>
    </source>
</evidence>
<keyword evidence="4" id="KW-0808">Transferase</keyword>
<reference evidence="10" key="1">
    <citation type="journal article" date="2019" name="Environ. Microbiol.">
        <title>Fungal ecological strategies reflected in gene transcription - a case study of two litter decomposers.</title>
        <authorList>
            <person name="Barbi F."/>
            <person name="Kohler A."/>
            <person name="Barry K."/>
            <person name="Baskaran P."/>
            <person name="Daum C."/>
            <person name="Fauchery L."/>
            <person name="Ihrmark K."/>
            <person name="Kuo A."/>
            <person name="LaButti K."/>
            <person name="Lipzen A."/>
            <person name="Morin E."/>
            <person name="Grigoriev I.V."/>
            <person name="Henrissat B."/>
            <person name="Lindahl B."/>
            <person name="Martin F."/>
        </authorList>
    </citation>
    <scope>NUCLEOTIDE SEQUENCE</scope>
    <source>
        <strain evidence="10">JB14</strain>
    </source>
</reference>
<keyword evidence="11" id="KW-1185">Reference proteome</keyword>
<organism evidence="10 11">
    <name type="scientific">Gymnopus androsaceus JB14</name>
    <dbReference type="NCBI Taxonomy" id="1447944"/>
    <lineage>
        <taxon>Eukaryota</taxon>
        <taxon>Fungi</taxon>
        <taxon>Dikarya</taxon>
        <taxon>Basidiomycota</taxon>
        <taxon>Agaricomycotina</taxon>
        <taxon>Agaricomycetes</taxon>
        <taxon>Agaricomycetidae</taxon>
        <taxon>Agaricales</taxon>
        <taxon>Marasmiineae</taxon>
        <taxon>Omphalotaceae</taxon>
        <taxon>Gymnopus</taxon>
    </lineage>
</organism>
<comment type="pathway">
    <text evidence="2">Secondary metabolite biosynthesis.</text>
</comment>
<evidence type="ECO:0000256" key="1">
    <source>
        <dbReference type="ARBA" id="ARBA00004141"/>
    </source>
</evidence>
<feature type="transmembrane region" description="Helical" evidence="8">
    <location>
        <begin position="67"/>
        <end position="89"/>
    </location>
</feature>
<dbReference type="Pfam" id="PF13813">
    <property type="entry name" value="MBOAT_2"/>
    <property type="match status" value="1"/>
</dbReference>
<keyword evidence="6 8" id="KW-1133">Transmembrane helix</keyword>
<feature type="transmembrane region" description="Helical" evidence="8">
    <location>
        <begin position="317"/>
        <end position="336"/>
    </location>
</feature>
<comment type="subcellular location">
    <subcellularLocation>
        <location evidence="1">Membrane</location>
        <topology evidence="1">Multi-pass membrane protein</topology>
    </subcellularLocation>
</comment>
<comment type="similarity">
    <text evidence="3">Belongs to the wax synthase family.</text>
</comment>
<feature type="transmembrane region" description="Helical" evidence="8">
    <location>
        <begin position="294"/>
        <end position="311"/>
    </location>
</feature>
<evidence type="ECO:0000256" key="6">
    <source>
        <dbReference type="ARBA" id="ARBA00022989"/>
    </source>
</evidence>
<gene>
    <name evidence="10" type="ORF">BT96DRAFT_964467</name>
</gene>